<dbReference type="AlphaFoldDB" id="A0AAE3D0M6"/>
<dbReference type="Gene3D" id="3.10.180.10">
    <property type="entry name" value="2,3-Dihydroxybiphenyl 1,2-Dioxygenase, domain 1"/>
    <property type="match status" value="1"/>
</dbReference>
<sequence length="123" mass="13459">MMRTLDHLLLTAGSLSLSRRRLQQIDFIVASNANHPFCTANACVFFADGSYLEPLAIQDQVLCDEAVSAGNVFFLFDQQYRMHNGDDGFSALVVSKQAALRFAGGCLKDFLPSSASHRKGNLS</sequence>
<dbReference type="InterPro" id="IPR029068">
    <property type="entry name" value="Glyas_Bleomycin-R_OHBP_Dase"/>
</dbReference>
<proteinExistence type="predicted"/>
<dbReference type="Pfam" id="PF13468">
    <property type="entry name" value="Glyoxalase_3"/>
    <property type="match status" value="1"/>
</dbReference>
<evidence type="ECO:0000259" key="1">
    <source>
        <dbReference type="Pfam" id="PF13468"/>
    </source>
</evidence>
<keyword evidence="3" id="KW-1185">Reference proteome</keyword>
<gene>
    <name evidence="2" type="ORF">K1W69_06950</name>
</gene>
<accession>A0AAE3D0M6</accession>
<dbReference type="Proteomes" id="UP001196509">
    <property type="component" value="Unassembled WGS sequence"/>
</dbReference>
<dbReference type="EMBL" id="JAICBX010000001">
    <property type="protein sequence ID" value="MBW8636921.1"/>
    <property type="molecule type" value="Genomic_DNA"/>
</dbReference>
<protein>
    <submittedName>
        <fullName evidence="2">VOC family protein</fullName>
    </submittedName>
</protein>
<dbReference type="RefSeq" id="WP_220227564.1">
    <property type="nucleotide sequence ID" value="NZ_JAICBX010000001.1"/>
</dbReference>
<name>A0AAE3D0M6_9HYPH</name>
<evidence type="ECO:0000313" key="3">
    <source>
        <dbReference type="Proteomes" id="UP001196509"/>
    </source>
</evidence>
<feature type="domain" description="Glyoxalase-like" evidence="1">
    <location>
        <begin position="5"/>
        <end position="66"/>
    </location>
</feature>
<comment type="caution">
    <text evidence="2">The sequence shown here is derived from an EMBL/GenBank/DDBJ whole genome shotgun (WGS) entry which is preliminary data.</text>
</comment>
<evidence type="ECO:0000313" key="2">
    <source>
        <dbReference type="EMBL" id="MBW8636921.1"/>
    </source>
</evidence>
<dbReference type="InterPro" id="IPR025870">
    <property type="entry name" value="Glyoxalase-like_dom"/>
</dbReference>
<reference evidence="2" key="1">
    <citation type="submission" date="2021-08" db="EMBL/GenBank/DDBJ databases">
        <title>Hoeflea bacterium WL0058 sp. nov., isolated from the sediment.</title>
        <authorList>
            <person name="Wang L."/>
            <person name="Zhang D."/>
        </authorList>
    </citation>
    <scope>NUCLEOTIDE SEQUENCE</scope>
    <source>
        <strain evidence="2">WL0058</strain>
    </source>
</reference>
<organism evidence="2 3">
    <name type="scientific">Flavimaribacter sediminis</name>
    <dbReference type="NCBI Taxonomy" id="2865987"/>
    <lineage>
        <taxon>Bacteria</taxon>
        <taxon>Pseudomonadati</taxon>
        <taxon>Pseudomonadota</taxon>
        <taxon>Alphaproteobacteria</taxon>
        <taxon>Hyphomicrobiales</taxon>
        <taxon>Rhizobiaceae</taxon>
        <taxon>Flavimaribacter</taxon>
    </lineage>
</organism>